<gene>
    <name evidence="3" type="ORF">B0A54_04710</name>
    <name evidence="2" type="ORF">LTR91_022776</name>
</gene>
<keyword evidence="5" id="KW-1185">Reference proteome</keyword>
<dbReference type="Proteomes" id="UP000310066">
    <property type="component" value="Unassembled WGS sequence"/>
</dbReference>
<evidence type="ECO:0000313" key="2">
    <source>
        <dbReference type="EMBL" id="KAK0955606.1"/>
    </source>
</evidence>
<feature type="transmembrane region" description="Helical" evidence="1">
    <location>
        <begin position="28"/>
        <end position="49"/>
    </location>
</feature>
<name>A0A4V5NB87_9PEZI</name>
<keyword evidence="1" id="KW-0812">Transmembrane</keyword>
<sequence length="160" mass="17533">MANQQSSSPFPPSTPNSQSFLVTGQAKIWLGVAGAIVVVGLAISLWLVCSCARSKRRRQQSRALLDDRTSFPAWNPAAAHGASAFPEQEQGVVVMSAPEKAALRSTTEDAHPGEPVVVDEERDLPAFEARRGTRYYARQTARDSMWKRLSGRFSQIGRAY</sequence>
<keyword evidence="1" id="KW-0472">Membrane</keyword>
<evidence type="ECO:0000256" key="1">
    <source>
        <dbReference type="SAM" id="Phobius"/>
    </source>
</evidence>
<comment type="caution">
    <text evidence="3">The sequence shown here is derived from an EMBL/GenBank/DDBJ whole genome shotgun (WGS) entry which is preliminary data.</text>
</comment>
<dbReference type="OrthoDB" id="3917900at2759"/>
<reference evidence="2" key="2">
    <citation type="submission" date="2023-06" db="EMBL/GenBank/DDBJ databases">
        <title>Black Yeasts Isolated from many extreme environments.</title>
        <authorList>
            <person name="Coleine C."/>
            <person name="Stajich J.E."/>
            <person name="Selbmann L."/>
        </authorList>
    </citation>
    <scope>NUCLEOTIDE SEQUENCE</scope>
    <source>
        <strain evidence="2">CCFEE 5200</strain>
    </source>
</reference>
<dbReference type="AlphaFoldDB" id="A0A4V5NB87"/>
<proteinExistence type="predicted"/>
<evidence type="ECO:0000313" key="3">
    <source>
        <dbReference type="EMBL" id="TKA44759.1"/>
    </source>
</evidence>
<dbReference type="Proteomes" id="UP001175353">
    <property type="component" value="Unassembled WGS sequence"/>
</dbReference>
<evidence type="ECO:0000313" key="5">
    <source>
        <dbReference type="Proteomes" id="UP001175353"/>
    </source>
</evidence>
<organism evidence="3 4">
    <name type="scientific">Friedmanniomyces endolithicus</name>
    <dbReference type="NCBI Taxonomy" id="329885"/>
    <lineage>
        <taxon>Eukaryota</taxon>
        <taxon>Fungi</taxon>
        <taxon>Dikarya</taxon>
        <taxon>Ascomycota</taxon>
        <taxon>Pezizomycotina</taxon>
        <taxon>Dothideomycetes</taxon>
        <taxon>Dothideomycetidae</taxon>
        <taxon>Mycosphaerellales</taxon>
        <taxon>Teratosphaeriaceae</taxon>
        <taxon>Friedmanniomyces</taxon>
    </lineage>
</organism>
<protein>
    <submittedName>
        <fullName evidence="3">Uncharacterized protein</fullName>
    </submittedName>
</protein>
<dbReference type="EMBL" id="JAUJLE010000463">
    <property type="protein sequence ID" value="KAK0955606.1"/>
    <property type="molecule type" value="Genomic_DNA"/>
</dbReference>
<evidence type="ECO:0000313" key="4">
    <source>
        <dbReference type="Proteomes" id="UP000310066"/>
    </source>
</evidence>
<keyword evidence="1" id="KW-1133">Transmembrane helix</keyword>
<accession>A0A4V5NB87</accession>
<reference evidence="3 4" key="1">
    <citation type="submission" date="2017-03" db="EMBL/GenBank/DDBJ databases">
        <title>Genomes of endolithic fungi from Antarctica.</title>
        <authorList>
            <person name="Coleine C."/>
            <person name="Masonjones S."/>
            <person name="Stajich J.E."/>
        </authorList>
    </citation>
    <scope>NUCLEOTIDE SEQUENCE [LARGE SCALE GENOMIC DNA]</scope>
    <source>
        <strain evidence="3 4">CCFEE 5311</strain>
    </source>
</reference>
<dbReference type="EMBL" id="NAJP01000014">
    <property type="protein sequence ID" value="TKA44759.1"/>
    <property type="molecule type" value="Genomic_DNA"/>
</dbReference>